<dbReference type="GO" id="GO:0016567">
    <property type="term" value="P:protein ubiquitination"/>
    <property type="evidence" value="ECO:0007669"/>
    <property type="project" value="InterPro"/>
</dbReference>
<dbReference type="AlphaFoldDB" id="A0AAD8WYB8"/>
<dbReference type="InterPro" id="IPR000210">
    <property type="entry name" value="BTB/POZ_dom"/>
</dbReference>
<dbReference type="Gene3D" id="3.30.710.10">
    <property type="entry name" value="Potassium Channel Kv1.1, Chain A"/>
    <property type="match status" value="1"/>
</dbReference>
<dbReference type="CDD" id="cd18280">
    <property type="entry name" value="BTB_POZ_BPM_plant"/>
    <property type="match status" value="1"/>
</dbReference>
<keyword evidence="5" id="KW-1185">Reference proteome</keyword>
<dbReference type="InterPro" id="IPR002083">
    <property type="entry name" value="MATH/TRAF_dom"/>
</dbReference>
<gene>
    <name evidence="4" type="ORF">QYE76_046395</name>
</gene>
<name>A0AAD8WYB8_LOLMU</name>
<dbReference type="PROSITE" id="PS50097">
    <property type="entry name" value="BTB"/>
    <property type="match status" value="1"/>
</dbReference>
<feature type="domain" description="MATH" evidence="3">
    <location>
        <begin position="28"/>
        <end position="154"/>
    </location>
</feature>
<dbReference type="PROSITE" id="PS50144">
    <property type="entry name" value="MATH"/>
    <property type="match status" value="1"/>
</dbReference>
<dbReference type="Proteomes" id="UP001231189">
    <property type="component" value="Unassembled WGS sequence"/>
</dbReference>
<dbReference type="Pfam" id="PF22486">
    <property type="entry name" value="MATH_2"/>
    <property type="match status" value="1"/>
</dbReference>
<evidence type="ECO:0000256" key="1">
    <source>
        <dbReference type="ARBA" id="ARBA00004906"/>
    </source>
</evidence>
<dbReference type="PANTHER" id="PTHR26379:SF486">
    <property type="entry name" value="OS04G0625500 PROTEIN"/>
    <property type="match status" value="1"/>
</dbReference>
<dbReference type="SMART" id="SM00225">
    <property type="entry name" value="BTB"/>
    <property type="match status" value="1"/>
</dbReference>
<organism evidence="4 5">
    <name type="scientific">Lolium multiflorum</name>
    <name type="common">Italian ryegrass</name>
    <name type="synonym">Lolium perenne subsp. multiflorum</name>
    <dbReference type="NCBI Taxonomy" id="4521"/>
    <lineage>
        <taxon>Eukaryota</taxon>
        <taxon>Viridiplantae</taxon>
        <taxon>Streptophyta</taxon>
        <taxon>Embryophyta</taxon>
        <taxon>Tracheophyta</taxon>
        <taxon>Spermatophyta</taxon>
        <taxon>Magnoliopsida</taxon>
        <taxon>Liliopsida</taxon>
        <taxon>Poales</taxon>
        <taxon>Poaceae</taxon>
        <taxon>BOP clade</taxon>
        <taxon>Pooideae</taxon>
        <taxon>Poodae</taxon>
        <taxon>Poeae</taxon>
        <taxon>Poeae Chloroplast Group 2 (Poeae type)</taxon>
        <taxon>Loliodinae</taxon>
        <taxon>Loliinae</taxon>
        <taxon>Lolium</taxon>
    </lineage>
</organism>
<dbReference type="Gene3D" id="2.60.210.10">
    <property type="entry name" value="Apoptosis, Tumor Necrosis Factor Receptor Associated Protein 2, Chain A"/>
    <property type="match status" value="1"/>
</dbReference>
<protein>
    <submittedName>
        <fullName evidence="4">Uncharacterized protein</fullName>
    </submittedName>
</protein>
<dbReference type="SUPFAM" id="SSF49599">
    <property type="entry name" value="TRAF domain-like"/>
    <property type="match status" value="1"/>
</dbReference>
<dbReference type="PANTHER" id="PTHR26379">
    <property type="entry name" value="BTB/POZ AND MATH DOMAIN-CONTAINING PROTEIN 1"/>
    <property type="match status" value="1"/>
</dbReference>
<comment type="caution">
    <text evidence="4">The sequence shown here is derived from an EMBL/GenBank/DDBJ whole genome shotgun (WGS) entry which is preliminary data.</text>
</comment>
<dbReference type="EMBL" id="JAUUTY010000002">
    <property type="protein sequence ID" value="KAK1685547.1"/>
    <property type="molecule type" value="Genomic_DNA"/>
</dbReference>
<evidence type="ECO:0000313" key="5">
    <source>
        <dbReference type="Proteomes" id="UP001231189"/>
    </source>
</evidence>
<dbReference type="InterPro" id="IPR008974">
    <property type="entry name" value="TRAF-like"/>
</dbReference>
<dbReference type="Pfam" id="PF00651">
    <property type="entry name" value="BTB"/>
    <property type="match status" value="1"/>
</dbReference>
<sequence>MGNRSSSKVNHGRFPPNTASRCVTETLTVSHDFEVTNYPMLVGMGVGKFVSSSTFSVGGYLWNIRLYPDGVMKDSAGNMSVFLHYLSSANDVRTKFSLNILKKKGHGKLTNYPLLDYVFSAESGAYGYSSFFDNSELNSSSHLDHGRLTIRCVLTIIKTNPSEPTTNTNLVVAAQPNVQDHLKLMLTDGDGADVTFSVRGQLFNAHRCLLAARSPVFKAQLFGPMKETSTHGIMIRDMEPQIFGALLHFIYTDCMTDDYKEGQTRNLQHLLVAADRYGVDRLRLMCEGRLCD</sequence>
<evidence type="ECO:0000313" key="4">
    <source>
        <dbReference type="EMBL" id="KAK1685547.1"/>
    </source>
</evidence>
<reference evidence="4" key="1">
    <citation type="submission" date="2023-07" db="EMBL/GenBank/DDBJ databases">
        <title>A chromosome-level genome assembly of Lolium multiflorum.</title>
        <authorList>
            <person name="Chen Y."/>
            <person name="Copetti D."/>
            <person name="Kolliker R."/>
            <person name="Studer B."/>
        </authorList>
    </citation>
    <scope>NUCLEOTIDE SEQUENCE</scope>
    <source>
        <strain evidence="4">02402/16</strain>
        <tissue evidence="4">Leaf</tissue>
    </source>
</reference>
<dbReference type="CDD" id="cd00121">
    <property type="entry name" value="MATH"/>
    <property type="match status" value="1"/>
</dbReference>
<dbReference type="InterPro" id="IPR045005">
    <property type="entry name" value="BPM1-6"/>
</dbReference>
<dbReference type="SUPFAM" id="SSF54695">
    <property type="entry name" value="POZ domain"/>
    <property type="match status" value="1"/>
</dbReference>
<evidence type="ECO:0000259" key="3">
    <source>
        <dbReference type="PROSITE" id="PS50144"/>
    </source>
</evidence>
<evidence type="ECO:0000259" key="2">
    <source>
        <dbReference type="PROSITE" id="PS50097"/>
    </source>
</evidence>
<feature type="domain" description="BTB" evidence="2">
    <location>
        <begin position="192"/>
        <end position="253"/>
    </location>
</feature>
<proteinExistence type="predicted"/>
<comment type="pathway">
    <text evidence="1">Protein modification; protein ubiquitination.</text>
</comment>
<dbReference type="InterPro" id="IPR011333">
    <property type="entry name" value="SKP1/BTB/POZ_sf"/>
</dbReference>
<accession>A0AAD8WYB8</accession>
<dbReference type="SMART" id="SM00061">
    <property type="entry name" value="MATH"/>
    <property type="match status" value="1"/>
</dbReference>